<dbReference type="Pfam" id="PF15919">
    <property type="entry name" value="HicB_lk_antitox"/>
    <property type="match status" value="1"/>
</dbReference>
<dbReference type="STRING" id="168384.SAMN05660368_01597"/>
<dbReference type="PANTHER" id="PTHR34504">
    <property type="entry name" value="ANTITOXIN HICB"/>
    <property type="match status" value="1"/>
</dbReference>
<dbReference type="SUPFAM" id="SSF143100">
    <property type="entry name" value="TTHA1013/TTHA0281-like"/>
    <property type="match status" value="1"/>
</dbReference>
<accession>C6LD03</accession>
<protein>
    <submittedName>
        <fullName evidence="2">Toxin-antitoxin system, antitoxin component, HicB family</fullName>
    </submittedName>
</protein>
<evidence type="ECO:0000259" key="1">
    <source>
        <dbReference type="Pfam" id="PF15919"/>
    </source>
</evidence>
<proteinExistence type="predicted"/>
<organism evidence="2 3">
    <name type="scientific">Marvinbryantia formatexigens DSM 14469</name>
    <dbReference type="NCBI Taxonomy" id="478749"/>
    <lineage>
        <taxon>Bacteria</taxon>
        <taxon>Bacillati</taxon>
        <taxon>Bacillota</taxon>
        <taxon>Clostridia</taxon>
        <taxon>Lachnospirales</taxon>
        <taxon>Lachnospiraceae</taxon>
        <taxon>Marvinbryantia</taxon>
    </lineage>
</organism>
<dbReference type="EMBL" id="ACCL02000006">
    <property type="protein sequence ID" value="EET61486.1"/>
    <property type="molecule type" value="Genomic_DNA"/>
</dbReference>
<gene>
    <name evidence="2" type="ORF">BRYFOR_06661</name>
</gene>
<reference evidence="2" key="1">
    <citation type="submission" date="2009-07" db="EMBL/GenBank/DDBJ databases">
        <authorList>
            <person name="Weinstock G."/>
            <person name="Sodergren E."/>
            <person name="Clifton S."/>
            <person name="Fulton L."/>
            <person name="Fulton B."/>
            <person name="Courtney L."/>
            <person name="Fronick C."/>
            <person name="Harrison M."/>
            <person name="Strong C."/>
            <person name="Farmer C."/>
            <person name="Delahaunty K."/>
            <person name="Markovic C."/>
            <person name="Hall O."/>
            <person name="Minx P."/>
            <person name="Tomlinson C."/>
            <person name="Mitreva M."/>
            <person name="Nelson J."/>
            <person name="Hou S."/>
            <person name="Wollam A."/>
            <person name="Pepin K.H."/>
            <person name="Johnson M."/>
            <person name="Bhonagiri V."/>
            <person name="Nash W.E."/>
            <person name="Warren W."/>
            <person name="Chinwalla A."/>
            <person name="Mardis E.R."/>
            <person name="Wilson R.K."/>
        </authorList>
    </citation>
    <scope>NUCLEOTIDE SEQUENCE [LARGE SCALE GENOMIC DNA]</scope>
    <source>
        <strain evidence="2">DSM 14469</strain>
    </source>
</reference>
<dbReference type="AlphaFoldDB" id="C6LD03"/>
<keyword evidence="3" id="KW-1185">Reference proteome</keyword>
<dbReference type="InterPro" id="IPR051404">
    <property type="entry name" value="TA_system_antitoxin"/>
</dbReference>
<dbReference type="InterPro" id="IPR035069">
    <property type="entry name" value="TTHA1013/TTHA0281-like"/>
</dbReference>
<comment type="caution">
    <text evidence="2">The sequence shown here is derived from an EMBL/GenBank/DDBJ whole genome shotgun (WGS) entry which is preliminary data.</text>
</comment>
<dbReference type="eggNOG" id="COG1598">
    <property type="taxonomic scope" value="Bacteria"/>
</dbReference>
<evidence type="ECO:0000313" key="3">
    <source>
        <dbReference type="Proteomes" id="UP000005561"/>
    </source>
</evidence>
<evidence type="ECO:0000313" key="2">
    <source>
        <dbReference type="EMBL" id="EET61486.1"/>
    </source>
</evidence>
<name>C6LD03_9FIRM</name>
<feature type="domain" description="HicB-like antitoxin of toxin-antitoxin system" evidence="1">
    <location>
        <begin position="25"/>
        <end position="99"/>
    </location>
</feature>
<dbReference type="InterPro" id="IPR031807">
    <property type="entry name" value="HicB-like"/>
</dbReference>
<sequence length="111" mass="12802">MMNVVGGKNPKYHKYVRRLFMRFVYPAVFHKTETDTYKGYFPDLEDCHAQGDTLDEALDNAIEAARDWITLELEEGGVLPSISEDDDLTLKEGEFIRNIAVTIRLMDGWDE</sequence>
<dbReference type="PANTHER" id="PTHR34504:SF2">
    <property type="entry name" value="UPF0150 PROTEIN SSL0259"/>
    <property type="match status" value="1"/>
</dbReference>
<dbReference type="Proteomes" id="UP000005561">
    <property type="component" value="Unassembled WGS sequence"/>
</dbReference>
<dbReference type="Gene3D" id="3.30.160.250">
    <property type="match status" value="1"/>
</dbReference>